<evidence type="ECO:0000313" key="7">
    <source>
        <dbReference type="Proteomes" id="UP000799438"/>
    </source>
</evidence>
<reference evidence="6" key="1">
    <citation type="journal article" date="2020" name="Stud. Mycol.">
        <title>101 Dothideomycetes genomes: a test case for predicting lifestyles and emergence of pathogens.</title>
        <authorList>
            <person name="Haridas S."/>
            <person name="Albert R."/>
            <person name="Binder M."/>
            <person name="Bloem J."/>
            <person name="Labutti K."/>
            <person name="Salamov A."/>
            <person name="Andreopoulos B."/>
            <person name="Baker S."/>
            <person name="Barry K."/>
            <person name="Bills G."/>
            <person name="Bluhm B."/>
            <person name="Cannon C."/>
            <person name="Castanera R."/>
            <person name="Culley D."/>
            <person name="Daum C."/>
            <person name="Ezra D."/>
            <person name="Gonzalez J."/>
            <person name="Henrissat B."/>
            <person name="Kuo A."/>
            <person name="Liang C."/>
            <person name="Lipzen A."/>
            <person name="Lutzoni F."/>
            <person name="Magnuson J."/>
            <person name="Mondo S."/>
            <person name="Nolan M."/>
            <person name="Ohm R."/>
            <person name="Pangilinan J."/>
            <person name="Park H.-J."/>
            <person name="Ramirez L."/>
            <person name="Alfaro M."/>
            <person name="Sun H."/>
            <person name="Tritt A."/>
            <person name="Yoshinaga Y."/>
            <person name="Zwiers L.-H."/>
            <person name="Turgeon B."/>
            <person name="Goodwin S."/>
            <person name="Spatafora J."/>
            <person name="Crous P."/>
            <person name="Grigoriev I."/>
        </authorList>
    </citation>
    <scope>NUCLEOTIDE SEQUENCE</scope>
    <source>
        <strain evidence="6">CBS 121167</strain>
    </source>
</reference>
<evidence type="ECO:0008006" key="8">
    <source>
        <dbReference type="Google" id="ProtNLM"/>
    </source>
</evidence>
<evidence type="ECO:0000256" key="4">
    <source>
        <dbReference type="ARBA" id="ARBA00022989"/>
    </source>
</evidence>
<dbReference type="EMBL" id="ML995490">
    <property type="protein sequence ID" value="KAF2140339.1"/>
    <property type="molecule type" value="Genomic_DNA"/>
</dbReference>
<dbReference type="PANTHER" id="PTHR21659:SF42">
    <property type="entry name" value="UPF0057 MEMBRANE PROTEIN ZK632.10-RELATED"/>
    <property type="match status" value="1"/>
</dbReference>
<dbReference type="GeneID" id="54298267"/>
<sequence length="94" mass="10110">MSASAILIVLITLFFPPVGVLIVAGCGTDFCINLCLTILGFLPGHVHAFYIEYVYYKRREDAARGIYDSRPAPGVYSEKVQAAGVQQGATDVAV</sequence>
<keyword evidence="4" id="KW-1133">Transmembrane helix</keyword>
<dbReference type="RefSeq" id="XP_033396052.1">
    <property type="nucleotide sequence ID" value="XM_033540771.1"/>
</dbReference>
<dbReference type="PANTHER" id="PTHR21659">
    <property type="entry name" value="HYDROPHOBIC PROTEIN RCI2 LOW TEMPERATURE AND SALT RESPONSIVE PROTEIN LTI6 -RELATED"/>
    <property type="match status" value="1"/>
</dbReference>
<accession>A0A6A6B863</accession>
<dbReference type="Pfam" id="PF01679">
    <property type="entry name" value="Pmp3"/>
    <property type="match status" value="1"/>
</dbReference>
<dbReference type="InterPro" id="IPR000612">
    <property type="entry name" value="PMP3"/>
</dbReference>
<dbReference type="OrthoDB" id="2152119at2759"/>
<comment type="subcellular location">
    <subcellularLocation>
        <location evidence="1">Membrane</location>
    </subcellularLocation>
</comment>
<evidence type="ECO:0000256" key="2">
    <source>
        <dbReference type="ARBA" id="ARBA00009530"/>
    </source>
</evidence>
<evidence type="ECO:0000256" key="1">
    <source>
        <dbReference type="ARBA" id="ARBA00004370"/>
    </source>
</evidence>
<evidence type="ECO:0000256" key="5">
    <source>
        <dbReference type="ARBA" id="ARBA00023136"/>
    </source>
</evidence>
<protein>
    <recommendedName>
        <fullName evidence="8">Stress response RCI peptide</fullName>
    </recommendedName>
</protein>
<keyword evidence="7" id="KW-1185">Reference proteome</keyword>
<dbReference type="GO" id="GO:0016020">
    <property type="term" value="C:membrane"/>
    <property type="evidence" value="ECO:0007669"/>
    <property type="project" value="UniProtKB-SubCell"/>
</dbReference>
<evidence type="ECO:0000256" key="3">
    <source>
        <dbReference type="ARBA" id="ARBA00022692"/>
    </source>
</evidence>
<comment type="similarity">
    <text evidence="2">Belongs to the UPF0057 (PMP3) family.</text>
</comment>
<gene>
    <name evidence="6" type="ORF">K452DRAFT_289083</name>
</gene>
<dbReference type="PROSITE" id="PS01309">
    <property type="entry name" value="UPF0057"/>
    <property type="match status" value="1"/>
</dbReference>
<evidence type="ECO:0000313" key="6">
    <source>
        <dbReference type="EMBL" id="KAF2140339.1"/>
    </source>
</evidence>
<keyword evidence="3" id="KW-0812">Transmembrane</keyword>
<organism evidence="6 7">
    <name type="scientific">Aplosporella prunicola CBS 121167</name>
    <dbReference type="NCBI Taxonomy" id="1176127"/>
    <lineage>
        <taxon>Eukaryota</taxon>
        <taxon>Fungi</taxon>
        <taxon>Dikarya</taxon>
        <taxon>Ascomycota</taxon>
        <taxon>Pezizomycotina</taxon>
        <taxon>Dothideomycetes</taxon>
        <taxon>Dothideomycetes incertae sedis</taxon>
        <taxon>Botryosphaeriales</taxon>
        <taxon>Aplosporellaceae</taxon>
        <taxon>Aplosporella</taxon>
    </lineage>
</organism>
<proteinExistence type="inferred from homology"/>
<dbReference type="Proteomes" id="UP000799438">
    <property type="component" value="Unassembled WGS sequence"/>
</dbReference>
<dbReference type="AlphaFoldDB" id="A0A6A6B863"/>
<name>A0A6A6B863_9PEZI</name>
<keyword evidence="5" id="KW-0472">Membrane</keyword>